<feature type="compositionally biased region" description="Basic and acidic residues" evidence="17">
    <location>
        <begin position="551"/>
        <end position="560"/>
    </location>
</feature>
<feature type="compositionally biased region" description="Polar residues" evidence="17">
    <location>
        <begin position="75"/>
        <end position="88"/>
    </location>
</feature>
<evidence type="ECO:0000256" key="9">
    <source>
        <dbReference type="ARBA" id="ARBA00023203"/>
    </source>
</evidence>
<evidence type="ECO:0000256" key="6">
    <source>
        <dbReference type="ARBA" id="ARBA00022902"/>
    </source>
</evidence>
<keyword evidence="2" id="KW-0217">Developmental protein</keyword>
<evidence type="ECO:0000256" key="10">
    <source>
        <dbReference type="ARBA" id="ARBA00023212"/>
    </source>
</evidence>
<dbReference type="InterPro" id="IPR013761">
    <property type="entry name" value="SAM/pointed_sf"/>
</dbReference>
<dbReference type="SUPFAM" id="SSF50156">
    <property type="entry name" value="PDZ domain-like"/>
    <property type="match status" value="1"/>
</dbReference>
<feature type="region of interest" description="Disordered" evidence="17">
    <location>
        <begin position="757"/>
        <end position="818"/>
    </location>
</feature>
<dbReference type="GeneID" id="115815992"/>
<name>A0A6J2VT04_CHACN</name>
<dbReference type="Gene3D" id="1.10.150.50">
    <property type="entry name" value="Transcription Factor, Ets-1"/>
    <property type="match status" value="1"/>
</dbReference>
<gene>
    <name evidence="21" type="primary">ppp1r9alb</name>
</gene>
<feature type="compositionally biased region" description="Polar residues" evidence="17">
    <location>
        <begin position="299"/>
        <end position="315"/>
    </location>
</feature>
<sequence length="1474" mass="164174">MIKSDTKSDRGLRSASPHRNAYKSDFHSIKCSFDGAKSGSASVTYANGGNDPGTETRGRASGARVNKIKNIFLQMDSQQQVSSPSSTRPGLPKFQHGSGSYRSSLSSVSSLESATSEKMSKTEEVSVDKTALAEKFSVTRRIFETGQKDPTPAERPFPGKVISRPSLSSTPEEGRRVKRLTSTSERADESKAVTGKEERQDGETPSHKPGLSKNAGPISRRLESFMMDSDSEDLARKNEYPSGDDQIPDSSRPNGHSPPSSPSSSHLDLYSSPASVSSSKSHSSSSSTTAPTTSDTKSPNTSKSQSGSDPHQSMNGLCVEEPSPLGSHGSGTSAKDHSDDSSALSSIIQAPGNEQKAQHCKEAQRQGVSRVGGTGVATVRAELVQVQNESSESESNGDEHIEDDVFEEIRTEEAHSVGHSKTKMTDGKEAQSAVEVKESGRSLEHMEEGRREETESTANVGEEVQGKEEELAKRGRMQKEEEEQEEEEKDNAVDKQKEKVVAVTRCKTEMRKNEQIDEDVEKRGEHEEREEEDEEGLQEAEAEMLEEDDDGLGKKSEIHGIENAAFVDDREKDYQQENGEYLEPEYLGECEELPGLSDEEAPTPGRKIRFSTSPIKVYSTYSNEEYDRRNDDVDPVSASAEYELEKRVDKMDVFPVEIQKGQDGLGISIIGMGVGADQGLEKLGIFVKTITEGGAARRDGRIEINDQIVEVDGVSLVGVTQQFAATVLKNTKGLVKFLIGREKPGVESEVARLISETLEQEKRPQSQEPQDVGQKRQEQQQLQEQQRKKEVNKRSAQEVRHGEKLTEEEEDRTEKEGDLSYDLTKEVFDHLMSQGVYLSSDMDPKELEQRFRELQVKYSAVTAEVKELREKLCACEAERVVWESRREALEKTVEESKERVERLERHWLDAQGLCKTINQRLNDAKTQNDALQLKYINTSKQLEEYKLREADLEKREEELRKTLAEREKEYRRKLVKLHQQISALEGRECSEQAVEELSSPAGQSQRSSLTSGSSERNGQSTDDLLSDQDWGELVPHTNRLDCSASRAKAQLAQGSRRKRPSRNKLRESARSTNNQSQQEENGENPEASRRRSYLESLSLPVPTLQPGQERESGEGGLSASASLKAYTPQAESSAKLPHLSPPKDSSTPHSPSSSHSSSGLLHGLRKRSKSKGRFTSSRSRDEENDGSLTRKSKRRFPDFSGLRRSGHKSSKHDKDSVRSPVDSRGPGEPVEESSGNVSPSSSTTSIPSCMPFPWFGDKERERGREREREKEHSLSSSSLPHTPSQGVPEDVQERRNKTHFSWPSLLSHSLDLSLSVTDESNPSSPRSVLMGLVSEPRFPGRSHTLAFSSCETLDDEPAHAGRDYVWQNRPVLEWTNQQVCHWLMGMNMEQYISEFTAKGVDGQQLMNLDSTKLKALGVSSHKHRSTIKKKVQMMRKAQDKLEKQQAKREKEEEKKKEKEARRSGGRTANSYSPS</sequence>
<evidence type="ECO:0000256" key="17">
    <source>
        <dbReference type="SAM" id="MobiDB-lite"/>
    </source>
</evidence>
<dbReference type="CDD" id="cd06790">
    <property type="entry name" value="PDZ_neurabin-like"/>
    <property type="match status" value="1"/>
</dbReference>
<feature type="region of interest" description="Disordered" evidence="17">
    <location>
        <begin position="992"/>
        <end position="1292"/>
    </location>
</feature>
<comment type="subcellular location">
    <subcellularLocation>
        <location evidence="1">Cytoplasm</location>
        <location evidence="1">Cytoskeleton</location>
    </subcellularLocation>
    <subcellularLocation>
        <location evidence="11">Synapse</location>
    </subcellularLocation>
</comment>
<dbReference type="PANTHER" id="PTHR16154:SF26">
    <property type="entry name" value="PROTEIN PHOSPHATASE 1 REGULATORY SUBUNIT 9 LIKE"/>
    <property type="match status" value="1"/>
</dbReference>
<dbReference type="GO" id="GO:0031175">
    <property type="term" value="P:neuron projection development"/>
    <property type="evidence" value="ECO:0007669"/>
    <property type="project" value="TreeGrafter"/>
</dbReference>
<evidence type="ECO:0000256" key="7">
    <source>
        <dbReference type="ARBA" id="ARBA00023018"/>
    </source>
</evidence>
<evidence type="ECO:0000256" key="3">
    <source>
        <dbReference type="ARBA" id="ARBA00022490"/>
    </source>
</evidence>
<dbReference type="InParanoid" id="A0A6J2VT04"/>
<evidence type="ECO:0000313" key="21">
    <source>
        <dbReference type="RefSeq" id="XP_030634824.1"/>
    </source>
</evidence>
<dbReference type="Gene3D" id="1.10.287.1490">
    <property type="match status" value="1"/>
</dbReference>
<dbReference type="GO" id="GO:0030425">
    <property type="term" value="C:dendrite"/>
    <property type="evidence" value="ECO:0007669"/>
    <property type="project" value="TreeGrafter"/>
</dbReference>
<dbReference type="FunFam" id="1.10.150.50:FF:000008">
    <property type="entry name" value="Neurabin-1 isoform 1-like protein"/>
    <property type="match status" value="1"/>
</dbReference>
<feature type="compositionally biased region" description="Acidic residues" evidence="17">
    <location>
        <begin position="528"/>
        <end position="550"/>
    </location>
</feature>
<feature type="compositionally biased region" description="Acidic residues" evidence="17">
    <location>
        <begin position="391"/>
        <end position="406"/>
    </location>
</feature>
<dbReference type="GO" id="GO:0014069">
    <property type="term" value="C:postsynaptic density"/>
    <property type="evidence" value="ECO:0007669"/>
    <property type="project" value="TreeGrafter"/>
</dbReference>
<dbReference type="OrthoDB" id="62701at2759"/>
<dbReference type="CTD" id="100007681"/>
<feature type="compositionally biased region" description="Basic and acidic residues" evidence="17">
    <location>
        <begin position="1436"/>
        <end position="1462"/>
    </location>
</feature>
<feature type="compositionally biased region" description="Low complexity" evidence="17">
    <location>
        <begin position="250"/>
        <end position="298"/>
    </location>
</feature>
<feature type="compositionally biased region" description="Basic and acidic residues" evidence="17">
    <location>
        <begin position="118"/>
        <end position="127"/>
    </location>
</feature>
<evidence type="ECO:0000256" key="1">
    <source>
        <dbReference type="ARBA" id="ARBA00004245"/>
    </source>
</evidence>
<keyword evidence="5" id="KW-0221">Differentiation</keyword>
<protein>
    <recommendedName>
        <fullName evidence="12">Neurabin-1</fullName>
    </recommendedName>
    <alternativeName>
        <fullName evidence="14">Neurabin-I</fullName>
    </alternativeName>
    <alternativeName>
        <fullName evidence="13">Neural tissue-specific F-actin-binding protein I</fullName>
    </alternativeName>
    <alternativeName>
        <fullName evidence="15">Protein phosphatase 1 regulatory subunit 9A</fullName>
    </alternativeName>
</protein>
<feature type="compositionally biased region" description="Basic and acidic residues" evidence="17">
    <location>
        <begin position="785"/>
        <end position="805"/>
    </location>
</feature>
<dbReference type="PROSITE" id="PS50106">
    <property type="entry name" value="PDZ"/>
    <property type="match status" value="1"/>
</dbReference>
<dbReference type="Proteomes" id="UP000504632">
    <property type="component" value="Chromosome 7"/>
</dbReference>
<feature type="compositionally biased region" description="Basic and acidic residues" evidence="17">
    <location>
        <begin position="1"/>
        <end position="12"/>
    </location>
</feature>
<feature type="compositionally biased region" description="Basic and acidic residues" evidence="17">
    <location>
        <begin position="423"/>
        <end position="454"/>
    </location>
</feature>
<keyword evidence="9" id="KW-0009">Actin-binding</keyword>
<keyword evidence="8 16" id="KW-0175">Coiled coil</keyword>
<evidence type="ECO:0000313" key="20">
    <source>
        <dbReference type="Proteomes" id="UP000504632"/>
    </source>
</evidence>
<dbReference type="GO" id="GO:0051015">
    <property type="term" value="F:actin filament binding"/>
    <property type="evidence" value="ECO:0007669"/>
    <property type="project" value="TreeGrafter"/>
</dbReference>
<feature type="compositionally biased region" description="Basic and acidic residues" evidence="17">
    <location>
        <begin position="407"/>
        <end position="416"/>
    </location>
</feature>
<evidence type="ECO:0000256" key="13">
    <source>
        <dbReference type="ARBA" id="ARBA00076637"/>
    </source>
</evidence>
<feature type="domain" description="SAM" evidence="18">
    <location>
        <begin position="1374"/>
        <end position="1437"/>
    </location>
</feature>
<evidence type="ECO:0000256" key="4">
    <source>
        <dbReference type="ARBA" id="ARBA00022553"/>
    </source>
</evidence>
<dbReference type="InterPro" id="IPR036034">
    <property type="entry name" value="PDZ_sf"/>
</dbReference>
<dbReference type="Pfam" id="PF17817">
    <property type="entry name" value="PDZ_5"/>
    <property type="match status" value="1"/>
</dbReference>
<dbReference type="Pfam" id="PF00595">
    <property type="entry name" value="PDZ"/>
    <property type="match status" value="1"/>
</dbReference>
<evidence type="ECO:0000256" key="2">
    <source>
        <dbReference type="ARBA" id="ARBA00022473"/>
    </source>
</evidence>
<feature type="region of interest" description="Disordered" evidence="17">
    <location>
        <begin position="36"/>
        <end position="571"/>
    </location>
</feature>
<feature type="compositionally biased region" description="Basic and acidic residues" evidence="17">
    <location>
        <begin position="464"/>
        <end position="479"/>
    </location>
</feature>
<dbReference type="Gene3D" id="2.30.42.10">
    <property type="match status" value="1"/>
</dbReference>
<evidence type="ECO:0000256" key="11">
    <source>
        <dbReference type="ARBA" id="ARBA00034103"/>
    </source>
</evidence>
<dbReference type="SMART" id="SM00228">
    <property type="entry name" value="PDZ"/>
    <property type="match status" value="1"/>
</dbReference>
<dbReference type="SUPFAM" id="SSF47769">
    <property type="entry name" value="SAM/Pointed domain"/>
    <property type="match status" value="1"/>
</dbReference>
<dbReference type="RefSeq" id="XP_030634824.1">
    <property type="nucleotide sequence ID" value="XM_030778964.1"/>
</dbReference>
<dbReference type="GO" id="GO:0005737">
    <property type="term" value="C:cytoplasm"/>
    <property type="evidence" value="ECO:0007669"/>
    <property type="project" value="TreeGrafter"/>
</dbReference>
<evidence type="ECO:0000256" key="8">
    <source>
        <dbReference type="ARBA" id="ARBA00023054"/>
    </source>
</evidence>
<dbReference type="InterPro" id="IPR001478">
    <property type="entry name" value="PDZ"/>
</dbReference>
<keyword evidence="4" id="KW-0597">Phosphoprotein</keyword>
<feature type="domain" description="PDZ" evidence="19">
    <location>
        <begin position="655"/>
        <end position="743"/>
    </location>
</feature>
<evidence type="ECO:0000256" key="14">
    <source>
        <dbReference type="ARBA" id="ARBA00077125"/>
    </source>
</evidence>
<feature type="compositionally biased region" description="Low complexity" evidence="17">
    <location>
        <begin position="1002"/>
        <end position="1014"/>
    </location>
</feature>
<evidence type="ECO:0000259" key="19">
    <source>
        <dbReference type="PROSITE" id="PS50106"/>
    </source>
</evidence>
<organism evidence="20 21">
    <name type="scientific">Chanos chanos</name>
    <name type="common">Milkfish</name>
    <name type="synonym">Mugil chanos</name>
    <dbReference type="NCBI Taxonomy" id="29144"/>
    <lineage>
        <taxon>Eukaryota</taxon>
        <taxon>Metazoa</taxon>
        <taxon>Chordata</taxon>
        <taxon>Craniata</taxon>
        <taxon>Vertebrata</taxon>
        <taxon>Euteleostomi</taxon>
        <taxon>Actinopterygii</taxon>
        <taxon>Neopterygii</taxon>
        <taxon>Teleostei</taxon>
        <taxon>Ostariophysi</taxon>
        <taxon>Gonorynchiformes</taxon>
        <taxon>Chanidae</taxon>
        <taxon>Chanos</taxon>
    </lineage>
</organism>
<dbReference type="Pfam" id="PF07647">
    <property type="entry name" value="SAM_2"/>
    <property type="match status" value="1"/>
</dbReference>
<dbReference type="CDD" id="cd09512">
    <property type="entry name" value="SAM_Neurabin-like"/>
    <property type="match status" value="1"/>
</dbReference>
<dbReference type="PROSITE" id="PS50105">
    <property type="entry name" value="SAM_DOMAIN"/>
    <property type="match status" value="1"/>
</dbReference>
<feature type="compositionally biased region" description="Acidic residues" evidence="17">
    <location>
        <begin position="480"/>
        <end position="489"/>
    </location>
</feature>
<dbReference type="FunFam" id="2.30.42.10:FF:000010">
    <property type="entry name" value="Neurabin-1 isoform 1"/>
    <property type="match status" value="1"/>
</dbReference>
<proteinExistence type="predicted"/>
<evidence type="ECO:0000256" key="16">
    <source>
        <dbReference type="SAM" id="Coils"/>
    </source>
</evidence>
<evidence type="ECO:0000256" key="5">
    <source>
        <dbReference type="ARBA" id="ARBA00022782"/>
    </source>
</evidence>
<feature type="compositionally biased region" description="Low complexity" evidence="17">
    <location>
        <begin position="1274"/>
        <end position="1284"/>
    </location>
</feature>
<feature type="compositionally biased region" description="Basic residues" evidence="17">
    <location>
        <begin position="1420"/>
        <end position="1433"/>
    </location>
</feature>
<dbReference type="InterPro" id="IPR001660">
    <property type="entry name" value="SAM"/>
</dbReference>
<evidence type="ECO:0000256" key="12">
    <source>
        <dbReference type="ARBA" id="ARBA00067399"/>
    </source>
</evidence>
<reference evidence="21" key="1">
    <citation type="submission" date="2025-08" db="UniProtKB">
        <authorList>
            <consortium name="RefSeq"/>
        </authorList>
    </citation>
    <scope>IDENTIFICATION</scope>
</reference>
<feature type="compositionally biased region" description="Low complexity" evidence="17">
    <location>
        <begin position="1142"/>
        <end position="1158"/>
    </location>
</feature>
<keyword evidence="6" id="KW-0524">Neurogenesis</keyword>
<accession>A0A6J2VT04</accession>
<feature type="region of interest" description="Disordered" evidence="17">
    <location>
        <begin position="1417"/>
        <end position="1474"/>
    </location>
</feature>
<evidence type="ECO:0000256" key="15">
    <source>
        <dbReference type="ARBA" id="ARBA00082439"/>
    </source>
</evidence>
<keyword evidence="3" id="KW-0963">Cytoplasm</keyword>
<dbReference type="GO" id="GO:0019722">
    <property type="term" value="P:calcium-mediated signaling"/>
    <property type="evidence" value="ECO:0007669"/>
    <property type="project" value="TreeGrafter"/>
</dbReference>
<feature type="compositionally biased region" description="Basic residues" evidence="17">
    <location>
        <begin position="1163"/>
        <end position="1172"/>
    </location>
</feature>
<dbReference type="GO" id="GO:0007015">
    <property type="term" value="P:actin filament organization"/>
    <property type="evidence" value="ECO:0007669"/>
    <property type="project" value="TreeGrafter"/>
</dbReference>
<feature type="compositionally biased region" description="Basic and acidic residues" evidence="17">
    <location>
        <begin position="490"/>
        <end position="527"/>
    </location>
</feature>
<keyword evidence="20" id="KW-1185">Reference proteome</keyword>
<keyword evidence="10" id="KW-0206">Cytoskeleton</keyword>
<evidence type="ECO:0000259" key="18">
    <source>
        <dbReference type="PROSITE" id="PS50105"/>
    </source>
</evidence>
<dbReference type="SMART" id="SM00454">
    <property type="entry name" value="SAM"/>
    <property type="match status" value="1"/>
</dbReference>
<dbReference type="GO" id="GO:0015629">
    <property type="term" value="C:actin cytoskeleton"/>
    <property type="evidence" value="ECO:0007669"/>
    <property type="project" value="TreeGrafter"/>
</dbReference>
<dbReference type="InterPro" id="IPR043446">
    <property type="entry name" value="Neurabin-like"/>
</dbReference>
<feature type="compositionally biased region" description="Low complexity" evidence="17">
    <location>
        <begin position="98"/>
        <end position="116"/>
    </location>
</feature>
<keyword evidence="7" id="KW-0770">Synapse</keyword>
<dbReference type="PANTHER" id="PTHR16154">
    <property type="entry name" value="NEURABIN"/>
    <property type="match status" value="1"/>
</dbReference>
<feature type="region of interest" description="Disordered" evidence="17">
    <location>
        <begin position="1"/>
        <end position="23"/>
    </location>
</feature>
<feature type="compositionally biased region" description="Basic and acidic residues" evidence="17">
    <location>
        <begin position="1256"/>
        <end position="1273"/>
    </location>
</feature>
<feature type="coiled-coil region" evidence="16">
    <location>
        <begin position="851"/>
        <end position="987"/>
    </location>
</feature>
<feature type="compositionally biased region" description="Basic and acidic residues" evidence="17">
    <location>
        <begin position="185"/>
        <end position="206"/>
    </location>
</feature>
<feature type="compositionally biased region" description="Low complexity" evidence="17">
    <location>
        <begin position="1232"/>
        <end position="1248"/>
    </location>
</feature>
<dbReference type="InterPro" id="IPR040645">
    <property type="entry name" value="Neurabin-1/2_PDZ"/>
</dbReference>